<dbReference type="InterPro" id="IPR036259">
    <property type="entry name" value="MFS_trans_sf"/>
</dbReference>
<feature type="transmembrane region" description="Helical" evidence="6">
    <location>
        <begin position="254"/>
        <end position="275"/>
    </location>
</feature>
<feature type="transmembrane region" description="Helical" evidence="6">
    <location>
        <begin position="174"/>
        <end position="194"/>
    </location>
</feature>
<feature type="transmembrane region" description="Helical" evidence="6">
    <location>
        <begin position="408"/>
        <end position="429"/>
    </location>
</feature>
<evidence type="ECO:0000313" key="8">
    <source>
        <dbReference type="WBParaSite" id="Gr19_v10_g10881.t1"/>
    </source>
</evidence>
<evidence type="ECO:0000256" key="6">
    <source>
        <dbReference type="SAM" id="Phobius"/>
    </source>
</evidence>
<sequence length="439" mass="48958">MVLQFSYGLVYTFGNLLPYLASYLRWKVDPQLNDGSLIWFQSFLAGFPFAFLVGAYLEKLIGARWGAALGSVLYTGGLALSYLSIQKSYFSLFITLGIFSAFGHGVAYNCVLTQCQKWLPHRVGLVSGLITAGFGSGAFLISPIQTKFINPNNFNVDANGYFTQEELLERVPKMFLLLAFIFGTLQFFALIFIGDPKPQEMLLKNESEQENARIDPRILEHRLSMASCVSYTSTIHYNQAPTHSKSAILCSDTFFFIFVTLMLNDIWVQTISGFYKAYGQTFIHDDFFLATINAFAAVFNTISRISWGAIADKFSYQLSMSIACTFGAVLMWTLGLVKLSGSPTLYFVWICAMFCCVGATFSLVPYAAHRCFGSDNFGFSYGCLQMAMFAAGIFNALGSQFLLSIIGFQIHFTFIGFTMFMSLLLTIFVSRTQFGQLAI</sequence>
<evidence type="ECO:0000256" key="2">
    <source>
        <dbReference type="ARBA" id="ARBA00022448"/>
    </source>
</evidence>
<feature type="transmembrane region" description="Helical" evidence="6">
    <location>
        <begin position="123"/>
        <end position="144"/>
    </location>
</feature>
<evidence type="ECO:0000313" key="7">
    <source>
        <dbReference type="Proteomes" id="UP000887572"/>
    </source>
</evidence>
<dbReference type="Pfam" id="PF07690">
    <property type="entry name" value="MFS_1"/>
    <property type="match status" value="1"/>
</dbReference>
<evidence type="ECO:0000256" key="3">
    <source>
        <dbReference type="ARBA" id="ARBA00022692"/>
    </source>
</evidence>
<name>A0A914GUE4_GLORO</name>
<evidence type="ECO:0000256" key="5">
    <source>
        <dbReference type="ARBA" id="ARBA00023136"/>
    </source>
</evidence>
<feature type="transmembrane region" description="Helical" evidence="6">
    <location>
        <begin position="314"/>
        <end position="334"/>
    </location>
</feature>
<feature type="transmembrane region" description="Helical" evidence="6">
    <location>
        <begin position="7"/>
        <end position="26"/>
    </location>
</feature>
<evidence type="ECO:0000256" key="1">
    <source>
        <dbReference type="ARBA" id="ARBA00004141"/>
    </source>
</evidence>
<dbReference type="PANTHER" id="PTHR43385">
    <property type="entry name" value="RIBOFLAVIN TRANSPORTER RIBJ"/>
    <property type="match status" value="1"/>
</dbReference>
<dbReference type="InterPro" id="IPR052983">
    <property type="entry name" value="MFS_Riboflavin_Transporter"/>
</dbReference>
<evidence type="ECO:0000256" key="4">
    <source>
        <dbReference type="ARBA" id="ARBA00022989"/>
    </source>
</evidence>
<dbReference type="AlphaFoldDB" id="A0A914GUE4"/>
<keyword evidence="7" id="KW-1185">Reference proteome</keyword>
<dbReference type="Proteomes" id="UP000887572">
    <property type="component" value="Unplaced"/>
</dbReference>
<feature type="transmembrane region" description="Helical" evidence="6">
    <location>
        <begin position="38"/>
        <end position="57"/>
    </location>
</feature>
<reference evidence="8" key="1">
    <citation type="submission" date="2022-11" db="UniProtKB">
        <authorList>
            <consortium name="WormBaseParasite"/>
        </authorList>
    </citation>
    <scope>IDENTIFICATION</scope>
</reference>
<accession>A0A914GUE4</accession>
<proteinExistence type="predicted"/>
<dbReference type="SUPFAM" id="SSF103473">
    <property type="entry name" value="MFS general substrate transporter"/>
    <property type="match status" value="1"/>
</dbReference>
<feature type="transmembrane region" description="Helical" evidence="6">
    <location>
        <begin position="64"/>
        <end position="83"/>
    </location>
</feature>
<feature type="transmembrane region" description="Helical" evidence="6">
    <location>
        <begin position="346"/>
        <end position="367"/>
    </location>
</feature>
<keyword evidence="4 6" id="KW-1133">Transmembrane helix</keyword>
<keyword evidence="2" id="KW-0813">Transport</keyword>
<protein>
    <submittedName>
        <fullName evidence="8">Major facilitator superfamily (MFS) profile domain-containing protein</fullName>
    </submittedName>
</protein>
<organism evidence="7 8">
    <name type="scientific">Globodera rostochiensis</name>
    <name type="common">Golden nematode worm</name>
    <name type="synonym">Heterodera rostochiensis</name>
    <dbReference type="NCBI Taxonomy" id="31243"/>
    <lineage>
        <taxon>Eukaryota</taxon>
        <taxon>Metazoa</taxon>
        <taxon>Ecdysozoa</taxon>
        <taxon>Nematoda</taxon>
        <taxon>Chromadorea</taxon>
        <taxon>Rhabditida</taxon>
        <taxon>Tylenchina</taxon>
        <taxon>Tylenchomorpha</taxon>
        <taxon>Tylenchoidea</taxon>
        <taxon>Heteroderidae</taxon>
        <taxon>Heteroderinae</taxon>
        <taxon>Globodera</taxon>
    </lineage>
</organism>
<dbReference type="GO" id="GO:0016020">
    <property type="term" value="C:membrane"/>
    <property type="evidence" value="ECO:0007669"/>
    <property type="project" value="UniProtKB-SubCell"/>
</dbReference>
<dbReference type="Gene3D" id="1.20.1250.20">
    <property type="entry name" value="MFS general substrate transporter like domains"/>
    <property type="match status" value="2"/>
</dbReference>
<dbReference type="InterPro" id="IPR011701">
    <property type="entry name" value="MFS"/>
</dbReference>
<keyword evidence="5 6" id="KW-0472">Membrane</keyword>
<feature type="transmembrane region" description="Helical" evidence="6">
    <location>
        <begin position="379"/>
        <end position="402"/>
    </location>
</feature>
<feature type="transmembrane region" description="Helical" evidence="6">
    <location>
        <begin position="287"/>
        <end position="307"/>
    </location>
</feature>
<feature type="transmembrane region" description="Helical" evidence="6">
    <location>
        <begin position="89"/>
        <end position="111"/>
    </location>
</feature>
<dbReference type="PANTHER" id="PTHR43385:SF1">
    <property type="entry name" value="RIBOFLAVIN TRANSPORTER RIBJ"/>
    <property type="match status" value="1"/>
</dbReference>
<dbReference type="GO" id="GO:0022857">
    <property type="term" value="F:transmembrane transporter activity"/>
    <property type="evidence" value="ECO:0007669"/>
    <property type="project" value="InterPro"/>
</dbReference>
<keyword evidence="3 6" id="KW-0812">Transmembrane</keyword>
<comment type="subcellular location">
    <subcellularLocation>
        <location evidence="1">Membrane</location>
        <topology evidence="1">Multi-pass membrane protein</topology>
    </subcellularLocation>
</comment>
<dbReference type="WBParaSite" id="Gr19_v10_g10881.t1">
    <property type="protein sequence ID" value="Gr19_v10_g10881.t1"/>
    <property type="gene ID" value="Gr19_v10_g10881"/>
</dbReference>